<accession>A0A7C1FVE4</accession>
<organism evidence="2">
    <name type="scientific">Caldilinea aerophila</name>
    <dbReference type="NCBI Taxonomy" id="133453"/>
    <lineage>
        <taxon>Bacteria</taxon>
        <taxon>Bacillati</taxon>
        <taxon>Chloroflexota</taxon>
        <taxon>Caldilineae</taxon>
        <taxon>Caldilineales</taxon>
        <taxon>Caldilineaceae</taxon>
        <taxon>Caldilinea</taxon>
    </lineage>
</organism>
<gene>
    <name evidence="2" type="ORF">ENQ20_17685</name>
</gene>
<protein>
    <submittedName>
        <fullName evidence="2">Uncharacterized protein</fullName>
    </submittedName>
</protein>
<dbReference type="EMBL" id="DSMG01000184">
    <property type="protein sequence ID" value="HDX33295.1"/>
    <property type="molecule type" value="Genomic_DNA"/>
</dbReference>
<sequence length="115" mass="12957">MTFNNLTCEQTVFHIKDAQITVAHFFLRMQGHDILMLTNLLANLFQNALKHSLLPKQNHAVEIIADHARFGGLTERRLSRTQRERVSAPASVGSKRRLAAASAAERRQVQHFLAG</sequence>
<comment type="caution">
    <text evidence="2">The sequence shown here is derived from an EMBL/GenBank/DDBJ whole genome shotgun (WGS) entry which is preliminary data.</text>
</comment>
<name>A0A7C1FVE4_9CHLR</name>
<proteinExistence type="predicted"/>
<evidence type="ECO:0000313" key="2">
    <source>
        <dbReference type="EMBL" id="HDX33295.1"/>
    </source>
</evidence>
<evidence type="ECO:0000256" key="1">
    <source>
        <dbReference type="SAM" id="MobiDB-lite"/>
    </source>
</evidence>
<reference evidence="2" key="1">
    <citation type="journal article" date="2020" name="mSystems">
        <title>Genome- and Community-Level Interaction Insights into Carbon Utilization and Element Cycling Functions of Hydrothermarchaeota in Hydrothermal Sediment.</title>
        <authorList>
            <person name="Zhou Z."/>
            <person name="Liu Y."/>
            <person name="Xu W."/>
            <person name="Pan J."/>
            <person name="Luo Z.H."/>
            <person name="Li M."/>
        </authorList>
    </citation>
    <scope>NUCLEOTIDE SEQUENCE [LARGE SCALE GENOMIC DNA]</scope>
    <source>
        <strain evidence="2">SpSt-289</strain>
    </source>
</reference>
<feature type="region of interest" description="Disordered" evidence="1">
    <location>
        <begin position="80"/>
        <end position="103"/>
    </location>
</feature>
<dbReference type="AlphaFoldDB" id="A0A7C1FVE4"/>